<proteinExistence type="predicted"/>
<feature type="non-terminal residue" evidence="2">
    <location>
        <position position="1"/>
    </location>
</feature>
<reference evidence="3" key="1">
    <citation type="submission" date="2022-10" db="EMBL/GenBank/DDBJ databases">
        <title>Genome assembly of Pristionchus species.</title>
        <authorList>
            <person name="Yoshida K."/>
            <person name="Sommer R.J."/>
        </authorList>
    </citation>
    <scope>NUCLEOTIDE SEQUENCE [LARGE SCALE GENOMIC DNA]</scope>
    <source>
        <strain evidence="3">RS5460</strain>
    </source>
</reference>
<organism evidence="2 3">
    <name type="scientific">Pristionchus mayeri</name>
    <dbReference type="NCBI Taxonomy" id="1317129"/>
    <lineage>
        <taxon>Eukaryota</taxon>
        <taxon>Metazoa</taxon>
        <taxon>Ecdysozoa</taxon>
        <taxon>Nematoda</taxon>
        <taxon>Chromadorea</taxon>
        <taxon>Rhabditida</taxon>
        <taxon>Rhabditina</taxon>
        <taxon>Diplogasteromorpha</taxon>
        <taxon>Diplogasteroidea</taxon>
        <taxon>Neodiplogasteridae</taxon>
        <taxon>Pristionchus</taxon>
    </lineage>
</organism>
<gene>
    <name evidence="2" type="ORF">PMAYCL1PPCAC_22310</name>
</gene>
<feature type="region of interest" description="Disordered" evidence="1">
    <location>
        <begin position="18"/>
        <end position="100"/>
    </location>
</feature>
<dbReference type="Proteomes" id="UP001328107">
    <property type="component" value="Unassembled WGS sequence"/>
</dbReference>
<evidence type="ECO:0000313" key="2">
    <source>
        <dbReference type="EMBL" id="GMR52115.1"/>
    </source>
</evidence>
<evidence type="ECO:0000313" key="3">
    <source>
        <dbReference type="Proteomes" id="UP001328107"/>
    </source>
</evidence>
<accession>A0AAN5CX85</accession>
<dbReference type="EMBL" id="BTRK01000005">
    <property type="protein sequence ID" value="GMR52115.1"/>
    <property type="molecule type" value="Genomic_DNA"/>
</dbReference>
<feature type="compositionally biased region" description="Pro residues" evidence="1">
    <location>
        <begin position="30"/>
        <end position="43"/>
    </location>
</feature>
<dbReference type="AlphaFoldDB" id="A0AAN5CX85"/>
<protein>
    <submittedName>
        <fullName evidence="2">Uncharacterized protein</fullName>
    </submittedName>
</protein>
<feature type="non-terminal residue" evidence="2">
    <location>
        <position position="100"/>
    </location>
</feature>
<evidence type="ECO:0000256" key="1">
    <source>
        <dbReference type="SAM" id="MobiDB-lite"/>
    </source>
</evidence>
<comment type="caution">
    <text evidence="2">The sequence shown here is derived from an EMBL/GenBank/DDBJ whole genome shotgun (WGS) entry which is preliminary data.</text>
</comment>
<sequence>PTVPRCYRSLPATVIFAAAEGSTTTRRSLEPPPLPRARPPPASAPVWPRTAATPLPPSPPEWSRLTGRPPSTTSRRLVSSGERTSRPSSTSFSDSRRKRP</sequence>
<keyword evidence="3" id="KW-1185">Reference proteome</keyword>
<name>A0AAN5CX85_9BILA</name>